<dbReference type="PANTHER" id="PTHR48104:SF30">
    <property type="entry name" value="METACASPASE-1"/>
    <property type="match status" value="1"/>
</dbReference>
<dbReference type="InterPro" id="IPR050452">
    <property type="entry name" value="Metacaspase"/>
</dbReference>
<dbReference type="Proteomes" id="UP000319722">
    <property type="component" value="Unassembled WGS sequence"/>
</dbReference>
<dbReference type="GO" id="GO:0004197">
    <property type="term" value="F:cysteine-type endopeptidase activity"/>
    <property type="evidence" value="ECO:0007669"/>
    <property type="project" value="InterPro"/>
</dbReference>
<dbReference type="AlphaFoldDB" id="A0A561C8J5"/>
<accession>A0A561C8J5</accession>
<organism evidence="2 3">
    <name type="scientific">Variovorax beijingensis</name>
    <dbReference type="NCBI Taxonomy" id="2496117"/>
    <lineage>
        <taxon>Bacteria</taxon>
        <taxon>Pseudomonadati</taxon>
        <taxon>Pseudomonadota</taxon>
        <taxon>Betaproteobacteria</taxon>
        <taxon>Burkholderiales</taxon>
        <taxon>Comamonadaceae</taxon>
        <taxon>Variovorax</taxon>
    </lineage>
</organism>
<evidence type="ECO:0000313" key="2">
    <source>
        <dbReference type="EMBL" id="TWD87280.1"/>
    </source>
</evidence>
<dbReference type="GO" id="GO:0005737">
    <property type="term" value="C:cytoplasm"/>
    <property type="evidence" value="ECO:0007669"/>
    <property type="project" value="TreeGrafter"/>
</dbReference>
<reference evidence="2 3" key="1">
    <citation type="submission" date="2019-06" db="EMBL/GenBank/DDBJ databases">
        <title>Sorghum-associated microbial communities from plants grown in Nebraska, USA.</title>
        <authorList>
            <person name="Schachtman D."/>
        </authorList>
    </citation>
    <scope>NUCLEOTIDE SEQUENCE [LARGE SCALE GENOMIC DNA]</scope>
    <source>
        <strain evidence="2 3">T529</strain>
    </source>
</reference>
<sequence>MTFTLRPLFSLPRRGRAGVGAGGASIGRSACPRSRCLRLLPVLALIAFAGSAFATQRALLVGVSELVNQPQSLWLQAPRNDVMLMRDALLKQGFAASDITVLADGVGGAVLPESQAIHDALGRLLAQSRSGDFVLLYFSGHGTRLRDTSKLYQEPDGLSENFLARDVRGTLGSDGALTGDLRDADLDAWIQAFLARNVFVASVFDTCSANSMTRSSTAESPLVAEGPADDEVRWRGLRIGQLIGASGPAARAAVARPAAAEPVPRARYVALFASESHQITPELRLPRKSRNARPQGLLTWAVVEALSRRPATWRDLFDGVLASYPPVIDELAQRFPTRELPSPVAEGNLDAPIFANRAQPVSTRPVWRAQRSGDTLVLQAGQLDGLVAQQPLRVLATMEDGTVRSAEGLLLQAYTDKARMAVPPALRELSGAALWNITPLGEPASVALRVRAEQGLPPGLSLDYPASVVAVAEADGADVHWSATRLEVLSAALGAGARPLPTDSAAARRHLEMLARLKWLNQLYTIARDAQFDGFEALFEVWNGDRLVRSGPARQAGAGLLPLRGGERAVLNVRNTTGRSVDLVVVGIDPQGGARQVYPGDPGETNRFKRGTRDAPAVKRFELPWFNAEGGRLLVLAAPATPYSAPRLFGAGTADGVAQVRVRGALQPDSERQSFAAMVHWAGEALPAR</sequence>
<dbReference type="Pfam" id="PF00656">
    <property type="entry name" value="Peptidase_C14"/>
    <property type="match status" value="1"/>
</dbReference>
<dbReference type="PANTHER" id="PTHR48104">
    <property type="entry name" value="METACASPASE-4"/>
    <property type="match status" value="1"/>
</dbReference>
<comment type="caution">
    <text evidence="2">The sequence shown here is derived from an EMBL/GenBank/DDBJ whole genome shotgun (WGS) entry which is preliminary data.</text>
</comment>
<name>A0A561C8J5_9BURK</name>
<dbReference type="Gene3D" id="3.40.50.1460">
    <property type="match status" value="1"/>
</dbReference>
<dbReference type="GO" id="GO:0006508">
    <property type="term" value="P:proteolysis"/>
    <property type="evidence" value="ECO:0007669"/>
    <property type="project" value="InterPro"/>
</dbReference>
<dbReference type="EMBL" id="VIVL01000003">
    <property type="protein sequence ID" value="TWD87280.1"/>
    <property type="molecule type" value="Genomic_DNA"/>
</dbReference>
<feature type="domain" description="Peptidase C14 caspase" evidence="1">
    <location>
        <begin position="57"/>
        <end position="171"/>
    </location>
</feature>
<proteinExistence type="predicted"/>
<evidence type="ECO:0000259" key="1">
    <source>
        <dbReference type="Pfam" id="PF00656"/>
    </source>
</evidence>
<evidence type="ECO:0000313" key="3">
    <source>
        <dbReference type="Proteomes" id="UP000319722"/>
    </source>
</evidence>
<dbReference type="InterPro" id="IPR011600">
    <property type="entry name" value="Pept_C14_caspase"/>
</dbReference>
<gene>
    <name evidence="2" type="ORF">FB547_103262</name>
</gene>
<protein>
    <submittedName>
        <fullName evidence="2">Caspase domain-containing protein</fullName>
    </submittedName>
</protein>